<dbReference type="EMBL" id="KJ616405">
    <property type="protein sequence ID" value="AIF77146.1"/>
    <property type="molecule type" value="Genomic_DNA"/>
</dbReference>
<accession>A0A075MDA1</accession>
<sequence length="118" mass="13623">MWTVITTDLFNEWLEQQDESTQEKVLTALVVLQQQGPSLGRPLVDTVYDSKFTNMKELRVQHRGKPLRAFFAFDPFRQAIVLCIGDKGGKKRFYKEMLNIAEQQYELHLSTLGDQSNG</sequence>
<organism evidence="1">
    <name type="scientific">Acinetobacter pittii</name>
    <name type="common">Acinetobacter genomosp. 3</name>
    <dbReference type="NCBI Taxonomy" id="48296"/>
    <lineage>
        <taxon>Bacteria</taxon>
        <taxon>Pseudomonadati</taxon>
        <taxon>Pseudomonadota</taxon>
        <taxon>Gammaproteobacteria</taxon>
        <taxon>Moraxellales</taxon>
        <taxon>Moraxellaceae</taxon>
        <taxon>Acinetobacter</taxon>
        <taxon>Acinetobacter calcoaceticus/baumannii complex</taxon>
    </lineage>
</organism>
<proteinExistence type="predicted"/>
<geneLocation type="plasmid" evidence="1">
    <name>pMS32-1</name>
</geneLocation>
<accession>K9C627</accession>
<keyword evidence="1" id="KW-0614">Plasmid</keyword>
<dbReference type="RefSeq" id="WP_000269908.1">
    <property type="nucleotide sequence ID" value="NC_025173.1"/>
</dbReference>
<reference evidence="1" key="1">
    <citation type="submission" date="2014-03" db="EMBL/GenBank/DDBJ databases">
        <authorList>
            <person name="Huang T.-W."/>
            <person name="Lai J.-F."/>
            <person name="Liao T.-L."/>
            <person name="Lin A.-C."/>
            <person name="Chen Y.-T."/>
            <person name="Tsai S.-F."/>
            <person name="Lauderdale T.-L."/>
        </authorList>
    </citation>
    <scope>NUCLEOTIDE SEQUENCE</scope>
    <source>
        <strain evidence="1">MS32</strain>
        <plasmid evidence="1">pMS32-1</plasmid>
    </source>
</reference>
<name>A0A075MDA1_ACIPI</name>
<dbReference type="AlphaFoldDB" id="A0A075MDA1"/>
<dbReference type="InterPro" id="IPR009241">
    <property type="entry name" value="HigB-like"/>
</dbReference>
<dbReference type="Pfam" id="PF05973">
    <property type="entry name" value="Gp49"/>
    <property type="match status" value="1"/>
</dbReference>
<evidence type="ECO:0000313" key="1">
    <source>
        <dbReference type="EMBL" id="AIF77146.1"/>
    </source>
</evidence>
<protein>
    <submittedName>
        <fullName evidence="1">Putative diaminopimelate decarboxylase</fullName>
    </submittedName>
</protein>